<dbReference type="AlphaFoldDB" id="A0A392THI2"/>
<reference evidence="2 3" key="1">
    <citation type="journal article" date="2018" name="Front. Plant Sci.">
        <title>Red Clover (Trifolium pratense) and Zigzag Clover (T. medium) - A Picture of Genomic Similarities and Differences.</title>
        <authorList>
            <person name="Dluhosova J."/>
            <person name="Istvanek J."/>
            <person name="Nedelnik J."/>
            <person name="Repkova J."/>
        </authorList>
    </citation>
    <scope>NUCLEOTIDE SEQUENCE [LARGE SCALE GENOMIC DNA]</scope>
    <source>
        <strain evidence="3">cv. 10/8</strain>
        <tissue evidence="2">Leaf</tissue>
    </source>
</reference>
<feature type="domain" description="RNase H type-1" evidence="1">
    <location>
        <begin position="2"/>
        <end position="62"/>
    </location>
</feature>
<dbReference type="InterPro" id="IPR044730">
    <property type="entry name" value="RNase_H-like_dom_plant"/>
</dbReference>
<keyword evidence="3" id="KW-1185">Reference proteome</keyword>
<sequence length="72" mass="7330">MNSDGSCKDNGIAGCGGLIRGSDGEWLGDFAKHIGSGSAYVAELCGMLEGLKLARKVGISSYRSECGLFVGG</sequence>
<evidence type="ECO:0000259" key="1">
    <source>
        <dbReference type="Pfam" id="PF13456"/>
    </source>
</evidence>
<dbReference type="SUPFAM" id="SSF53098">
    <property type="entry name" value="Ribonuclease H-like"/>
    <property type="match status" value="1"/>
</dbReference>
<protein>
    <submittedName>
        <fullName evidence="2">Ribonuclease H protein</fullName>
    </submittedName>
</protein>
<proteinExistence type="predicted"/>
<dbReference type="InterPro" id="IPR002156">
    <property type="entry name" value="RNaseH_domain"/>
</dbReference>
<comment type="caution">
    <text evidence="2">The sequence shown here is derived from an EMBL/GenBank/DDBJ whole genome shotgun (WGS) entry which is preliminary data.</text>
</comment>
<name>A0A392THI2_9FABA</name>
<dbReference type="PANTHER" id="PTHR47723:SF19">
    <property type="entry name" value="POLYNUCLEOTIDYL TRANSFERASE, RIBONUCLEASE H-LIKE SUPERFAMILY PROTEIN"/>
    <property type="match status" value="1"/>
</dbReference>
<dbReference type="GO" id="GO:0004523">
    <property type="term" value="F:RNA-DNA hybrid ribonuclease activity"/>
    <property type="evidence" value="ECO:0007669"/>
    <property type="project" value="InterPro"/>
</dbReference>
<dbReference type="InterPro" id="IPR053151">
    <property type="entry name" value="RNase_H-like"/>
</dbReference>
<dbReference type="GO" id="GO:0003676">
    <property type="term" value="F:nucleic acid binding"/>
    <property type="evidence" value="ECO:0007669"/>
    <property type="project" value="InterPro"/>
</dbReference>
<evidence type="ECO:0000313" key="3">
    <source>
        <dbReference type="Proteomes" id="UP000265520"/>
    </source>
</evidence>
<dbReference type="Pfam" id="PF13456">
    <property type="entry name" value="RVT_3"/>
    <property type="match status" value="1"/>
</dbReference>
<dbReference type="InterPro" id="IPR036397">
    <property type="entry name" value="RNaseH_sf"/>
</dbReference>
<dbReference type="PANTHER" id="PTHR47723">
    <property type="entry name" value="OS05G0353850 PROTEIN"/>
    <property type="match status" value="1"/>
</dbReference>
<evidence type="ECO:0000313" key="2">
    <source>
        <dbReference type="EMBL" id="MCI60412.1"/>
    </source>
</evidence>
<dbReference type="EMBL" id="LXQA010580967">
    <property type="protein sequence ID" value="MCI60412.1"/>
    <property type="molecule type" value="Genomic_DNA"/>
</dbReference>
<dbReference type="Proteomes" id="UP000265520">
    <property type="component" value="Unassembled WGS sequence"/>
</dbReference>
<dbReference type="CDD" id="cd06222">
    <property type="entry name" value="RNase_H_like"/>
    <property type="match status" value="1"/>
</dbReference>
<accession>A0A392THI2</accession>
<dbReference type="InterPro" id="IPR012337">
    <property type="entry name" value="RNaseH-like_sf"/>
</dbReference>
<organism evidence="2 3">
    <name type="scientific">Trifolium medium</name>
    <dbReference type="NCBI Taxonomy" id="97028"/>
    <lineage>
        <taxon>Eukaryota</taxon>
        <taxon>Viridiplantae</taxon>
        <taxon>Streptophyta</taxon>
        <taxon>Embryophyta</taxon>
        <taxon>Tracheophyta</taxon>
        <taxon>Spermatophyta</taxon>
        <taxon>Magnoliopsida</taxon>
        <taxon>eudicotyledons</taxon>
        <taxon>Gunneridae</taxon>
        <taxon>Pentapetalae</taxon>
        <taxon>rosids</taxon>
        <taxon>fabids</taxon>
        <taxon>Fabales</taxon>
        <taxon>Fabaceae</taxon>
        <taxon>Papilionoideae</taxon>
        <taxon>50 kb inversion clade</taxon>
        <taxon>NPAAA clade</taxon>
        <taxon>Hologalegina</taxon>
        <taxon>IRL clade</taxon>
        <taxon>Trifolieae</taxon>
        <taxon>Trifolium</taxon>
    </lineage>
</organism>
<dbReference type="Gene3D" id="3.30.420.10">
    <property type="entry name" value="Ribonuclease H-like superfamily/Ribonuclease H"/>
    <property type="match status" value="1"/>
</dbReference>